<proteinExistence type="predicted"/>
<dbReference type="InterPro" id="IPR036388">
    <property type="entry name" value="WH-like_DNA-bd_sf"/>
</dbReference>
<gene>
    <name evidence="5" type="ORF">JD82_04821</name>
</gene>
<dbReference type="Pfam" id="PF07729">
    <property type="entry name" value="FCD"/>
    <property type="match status" value="1"/>
</dbReference>
<dbReference type="InterPro" id="IPR008920">
    <property type="entry name" value="TF_FadR/GntR_C"/>
</dbReference>
<dbReference type="Gene3D" id="1.10.10.10">
    <property type="entry name" value="Winged helix-like DNA-binding domain superfamily/Winged helix DNA-binding domain"/>
    <property type="match status" value="1"/>
</dbReference>
<dbReference type="Gene3D" id="1.20.120.530">
    <property type="entry name" value="GntR ligand-binding domain-like"/>
    <property type="match status" value="1"/>
</dbReference>
<dbReference type="PANTHER" id="PTHR43537:SF5">
    <property type="entry name" value="UXU OPERON TRANSCRIPTIONAL REGULATOR"/>
    <property type="match status" value="1"/>
</dbReference>
<accession>A0A660CML1</accession>
<evidence type="ECO:0000313" key="5">
    <source>
        <dbReference type="EMBL" id="TWH22929.1"/>
    </source>
</evidence>
<feature type="domain" description="GntR C-terminal" evidence="4">
    <location>
        <begin position="101"/>
        <end position="227"/>
    </location>
</feature>
<keyword evidence="2 5" id="KW-0238">DNA-binding</keyword>
<reference evidence="5 6" key="1">
    <citation type="submission" date="2019-07" db="EMBL/GenBank/DDBJ databases">
        <title>R&amp;d 2014.</title>
        <authorList>
            <person name="Klenk H.-P."/>
        </authorList>
    </citation>
    <scope>NUCLEOTIDE SEQUENCE [LARGE SCALE GENOMIC DNA]</scope>
    <source>
        <strain evidence="5 6">DSM 43194</strain>
    </source>
</reference>
<dbReference type="InterPro" id="IPR036390">
    <property type="entry name" value="WH_DNA-bd_sf"/>
</dbReference>
<comment type="caution">
    <text evidence="5">The sequence shown here is derived from an EMBL/GenBank/DDBJ whole genome shotgun (WGS) entry which is preliminary data.</text>
</comment>
<evidence type="ECO:0000256" key="2">
    <source>
        <dbReference type="ARBA" id="ARBA00023125"/>
    </source>
</evidence>
<dbReference type="SUPFAM" id="SSF46785">
    <property type="entry name" value="Winged helix' DNA-binding domain"/>
    <property type="match status" value="1"/>
</dbReference>
<dbReference type="Proteomes" id="UP000317303">
    <property type="component" value="Unassembled WGS sequence"/>
</dbReference>
<dbReference type="GO" id="GO:0003677">
    <property type="term" value="F:DNA binding"/>
    <property type="evidence" value="ECO:0007669"/>
    <property type="project" value="UniProtKB-KW"/>
</dbReference>
<evidence type="ECO:0000256" key="3">
    <source>
        <dbReference type="ARBA" id="ARBA00023163"/>
    </source>
</evidence>
<sequence length="234" mass="25572">MDGPVPDNVRSLRPRRTAVAAVEHVILRRRLGEGDPLPSAAHLARTLELGIHDVQHALEVLESMYVLRHDDGRYVVTGRSSALVDRLVRLRMSLSGFDRGDLMAIRIDLERGAALRAAAEATPADLASLHEVVAAMAEPDVSPERFSELDREFHTGLARAGRNELATLLLTSLGDAVQNEMRTAYGRMLRWPHTAARLAEEHRRILAAVEQGAAGAASEAITAHIGRFYDLQAG</sequence>
<dbReference type="AlphaFoldDB" id="A0A660CML1"/>
<organism evidence="5 6">
    <name type="scientific">Prauserella rugosa</name>
    <dbReference type="NCBI Taxonomy" id="43354"/>
    <lineage>
        <taxon>Bacteria</taxon>
        <taxon>Bacillati</taxon>
        <taxon>Actinomycetota</taxon>
        <taxon>Actinomycetes</taxon>
        <taxon>Pseudonocardiales</taxon>
        <taxon>Pseudonocardiaceae</taxon>
        <taxon>Prauserella</taxon>
    </lineage>
</organism>
<keyword evidence="6" id="KW-1185">Reference proteome</keyword>
<name>A0A660CML1_9PSEU</name>
<dbReference type="PANTHER" id="PTHR43537">
    <property type="entry name" value="TRANSCRIPTIONAL REGULATOR, GNTR FAMILY"/>
    <property type="match status" value="1"/>
</dbReference>
<keyword evidence="1" id="KW-0805">Transcription regulation</keyword>
<evidence type="ECO:0000256" key="1">
    <source>
        <dbReference type="ARBA" id="ARBA00023015"/>
    </source>
</evidence>
<evidence type="ECO:0000259" key="4">
    <source>
        <dbReference type="SMART" id="SM00895"/>
    </source>
</evidence>
<evidence type="ECO:0000313" key="6">
    <source>
        <dbReference type="Proteomes" id="UP000317303"/>
    </source>
</evidence>
<dbReference type="SUPFAM" id="SSF48008">
    <property type="entry name" value="GntR ligand-binding domain-like"/>
    <property type="match status" value="1"/>
</dbReference>
<dbReference type="RefSeq" id="WP_036875930.1">
    <property type="nucleotide sequence ID" value="NZ_JOIJ01000004.1"/>
</dbReference>
<dbReference type="InterPro" id="IPR011711">
    <property type="entry name" value="GntR_C"/>
</dbReference>
<keyword evidence="3" id="KW-0804">Transcription</keyword>
<protein>
    <submittedName>
        <fullName evidence="5">DNA-binding FadR family transcriptional regulator</fullName>
    </submittedName>
</protein>
<dbReference type="EMBL" id="VLJV01000001">
    <property type="protein sequence ID" value="TWH22929.1"/>
    <property type="molecule type" value="Genomic_DNA"/>
</dbReference>
<dbReference type="SMART" id="SM00895">
    <property type="entry name" value="FCD"/>
    <property type="match status" value="1"/>
</dbReference>